<comment type="caution">
    <text evidence="11">The sequence shown here is derived from an EMBL/GenBank/DDBJ whole genome shotgun (WGS) entry which is preliminary data.</text>
</comment>
<dbReference type="InterPro" id="IPR011495">
    <property type="entry name" value="Sig_transdc_His_kin_sub2_dim/P"/>
</dbReference>
<feature type="modified residue" description="4-aspartylphosphate" evidence="8">
    <location>
        <position position="68"/>
    </location>
</feature>
<dbReference type="SMART" id="SM00387">
    <property type="entry name" value="HATPase_c"/>
    <property type="match status" value="1"/>
</dbReference>
<comment type="catalytic activity">
    <reaction evidence="1">
        <text>ATP + protein L-histidine = ADP + protein N-phospho-L-histidine.</text>
        <dbReference type="EC" id="2.7.13.3"/>
    </reaction>
</comment>
<dbReference type="Pfam" id="PF00072">
    <property type="entry name" value="Response_reg"/>
    <property type="match status" value="1"/>
</dbReference>
<organism evidence="11 12">
    <name type="scientific">Bradyrhizobium niftali</name>
    <dbReference type="NCBI Taxonomy" id="2560055"/>
    <lineage>
        <taxon>Bacteria</taxon>
        <taxon>Pseudomonadati</taxon>
        <taxon>Pseudomonadota</taxon>
        <taxon>Alphaproteobacteria</taxon>
        <taxon>Hyphomicrobiales</taxon>
        <taxon>Nitrobacteraceae</taxon>
        <taxon>Bradyrhizobium</taxon>
    </lineage>
</organism>
<name>A0A4Y9M4E4_9BRAD</name>
<evidence type="ECO:0000313" key="12">
    <source>
        <dbReference type="Proteomes" id="UP000297966"/>
    </source>
</evidence>
<dbReference type="RefSeq" id="WP_135173560.1">
    <property type="nucleotide sequence ID" value="NZ_SPQT01000002.1"/>
</dbReference>
<dbReference type="InterPro" id="IPR011006">
    <property type="entry name" value="CheY-like_superfamily"/>
</dbReference>
<evidence type="ECO:0000256" key="7">
    <source>
        <dbReference type="ARBA" id="ARBA00022840"/>
    </source>
</evidence>
<evidence type="ECO:0000256" key="4">
    <source>
        <dbReference type="ARBA" id="ARBA00022679"/>
    </source>
</evidence>
<accession>A0A4Y9M4E4</accession>
<proteinExistence type="predicted"/>
<dbReference type="Gene3D" id="3.40.50.2300">
    <property type="match status" value="1"/>
</dbReference>
<dbReference type="EMBL" id="SPQT01000002">
    <property type="protein sequence ID" value="TFV49975.1"/>
    <property type="molecule type" value="Genomic_DNA"/>
</dbReference>
<keyword evidence="3 8" id="KW-0597">Phosphoprotein</keyword>
<dbReference type="Proteomes" id="UP000297966">
    <property type="component" value="Unassembled WGS sequence"/>
</dbReference>
<feature type="domain" description="Response regulatory" evidence="10">
    <location>
        <begin position="7"/>
        <end position="133"/>
    </location>
</feature>
<feature type="coiled-coil region" evidence="9">
    <location>
        <begin position="129"/>
        <end position="165"/>
    </location>
</feature>
<dbReference type="PANTHER" id="PTHR41523">
    <property type="entry name" value="TWO-COMPONENT SYSTEM SENSOR PROTEIN"/>
    <property type="match status" value="1"/>
</dbReference>
<dbReference type="OrthoDB" id="489241at2"/>
<protein>
    <recommendedName>
        <fullName evidence="2">histidine kinase</fullName>
        <ecNumber evidence="2">2.7.13.3</ecNumber>
    </recommendedName>
</protein>
<evidence type="ECO:0000256" key="9">
    <source>
        <dbReference type="SAM" id="Coils"/>
    </source>
</evidence>
<evidence type="ECO:0000256" key="8">
    <source>
        <dbReference type="PROSITE-ProRule" id="PRU00169"/>
    </source>
</evidence>
<dbReference type="PANTHER" id="PTHR41523:SF8">
    <property type="entry name" value="ETHYLENE RESPONSE SENSOR PROTEIN"/>
    <property type="match status" value="1"/>
</dbReference>
<dbReference type="AlphaFoldDB" id="A0A4Y9M4E4"/>
<evidence type="ECO:0000256" key="5">
    <source>
        <dbReference type="ARBA" id="ARBA00022741"/>
    </source>
</evidence>
<evidence type="ECO:0000256" key="2">
    <source>
        <dbReference type="ARBA" id="ARBA00012438"/>
    </source>
</evidence>
<dbReference type="PROSITE" id="PS50110">
    <property type="entry name" value="RESPONSE_REGULATORY"/>
    <property type="match status" value="1"/>
</dbReference>
<keyword evidence="7" id="KW-0067">ATP-binding</keyword>
<gene>
    <name evidence="11" type="ORF">E4K65_07405</name>
</gene>
<dbReference type="InterPro" id="IPR003594">
    <property type="entry name" value="HATPase_dom"/>
</dbReference>
<reference evidence="11 12" key="1">
    <citation type="submission" date="2019-03" db="EMBL/GenBank/DDBJ databases">
        <title>Bradyrhizobium diversity isolated from nodules of Chamaecrista fasciculata.</title>
        <authorList>
            <person name="Klepa M.S."/>
            <person name="Urquiaga M.O."/>
            <person name="Hungria M."/>
            <person name="Delamuta J.R."/>
        </authorList>
    </citation>
    <scope>NUCLEOTIDE SEQUENCE [LARGE SCALE GENOMIC DNA]</scope>
    <source>
        <strain evidence="11 12">CNPSo 3448</strain>
    </source>
</reference>
<dbReference type="GO" id="GO:0000160">
    <property type="term" value="P:phosphorelay signal transduction system"/>
    <property type="evidence" value="ECO:0007669"/>
    <property type="project" value="InterPro"/>
</dbReference>
<dbReference type="CDD" id="cd00156">
    <property type="entry name" value="REC"/>
    <property type="match status" value="1"/>
</dbReference>
<keyword evidence="4" id="KW-0808">Transferase</keyword>
<dbReference type="Gene3D" id="3.30.450.20">
    <property type="entry name" value="PAS domain"/>
    <property type="match status" value="1"/>
</dbReference>
<sequence length="375" mass="40233">MNQRTPTLLYIDDDDALARLVDRGLTRRGYRVVHAASGEEGLEHIRRAAAQDSIDDSNDGGIDVVALDQYMPGLDGLDTLEQIMAIPGAPPVVFVTASQDSSIAVTALKAGAADYLVKDVKGDFIPLLHVAAEGALRQAELQKAREEAEAEIHASRDRYAALAAERELLLREVNHRVGNSLQIIASLLHLQASSAGQEEVKAALTNAMGRVAAVAQVHRRLYTSQDLKSVVLSQYLDALLEDLRRSAEGNRMSRLTLKAEPIEIDPDRAVAIGIIVNELVMNAVKYAYPDGAGPIHVELTLQGENLLLAIADDGVGDNVKADPRSTGMGQRIVAAMATKLDASVERDPAHSGTRILLRFRRVPAPPGKTSTAAAS</sequence>
<dbReference type="InterPro" id="IPR001789">
    <property type="entry name" value="Sig_transdc_resp-reg_receiver"/>
</dbReference>
<dbReference type="SMART" id="SM00448">
    <property type="entry name" value="REC"/>
    <property type="match status" value="1"/>
</dbReference>
<dbReference type="SUPFAM" id="SSF55874">
    <property type="entry name" value="ATPase domain of HSP90 chaperone/DNA topoisomerase II/histidine kinase"/>
    <property type="match status" value="1"/>
</dbReference>
<keyword evidence="12" id="KW-1185">Reference proteome</keyword>
<dbReference type="Pfam" id="PF07568">
    <property type="entry name" value="HisKA_2"/>
    <property type="match status" value="1"/>
</dbReference>
<evidence type="ECO:0000259" key="10">
    <source>
        <dbReference type="PROSITE" id="PS50110"/>
    </source>
</evidence>
<dbReference type="GO" id="GO:0004673">
    <property type="term" value="F:protein histidine kinase activity"/>
    <property type="evidence" value="ECO:0007669"/>
    <property type="project" value="UniProtKB-EC"/>
</dbReference>
<dbReference type="GO" id="GO:0005524">
    <property type="term" value="F:ATP binding"/>
    <property type="evidence" value="ECO:0007669"/>
    <property type="project" value="UniProtKB-KW"/>
</dbReference>
<evidence type="ECO:0000256" key="6">
    <source>
        <dbReference type="ARBA" id="ARBA00022777"/>
    </source>
</evidence>
<evidence type="ECO:0000313" key="11">
    <source>
        <dbReference type="EMBL" id="TFV49975.1"/>
    </source>
</evidence>
<dbReference type="Pfam" id="PF13581">
    <property type="entry name" value="HATPase_c_2"/>
    <property type="match status" value="1"/>
</dbReference>
<dbReference type="SUPFAM" id="SSF52172">
    <property type="entry name" value="CheY-like"/>
    <property type="match status" value="1"/>
</dbReference>
<keyword evidence="6" id="KW-0418">Kinase</keyword>
<evidence type="ECO:0000256" key="3">
    <source>
        <dbReference type="ARBA" id="ARBA00022553"/>
    </source>
</evidence>
<keyword evidence="9" id="KW-0175">Coiled coil</keyword>
<evidence type="ECO:0000256" key="1">
    <source>
        <dbReference type="ARBA" id="ARBA00000085"/>
    </source>
</evidence>
<dbReference type="EC" id="2.7.13.3" evidence="2"/>
<keyword evidence="5" id="KW-0547">Nucleotide-binding</keyword>
<dbReference type="Gene3D" id="3.30.565.10">
    <property type="entry name" value="Histidine kinase-like ATPase, C-terminal domain"/>
    <property type="match status" value="1"/>
</dbReference>
<dbReference type="InterPro" id="IPR036890">
    <property type="entry name" value="HATPase_C_sf"/>
</dbReference>